<keyword evidence="6 7" id="KW-0648">Protein biosynthesis</keyword>
<dbReference type="InterPro" id="IPR001040">
    <property type="entry name" value="TIF_eIF_4E"/>
</dbReference>
<evidence type="ECO:0000313" key="9">
    <source>
        <dbReference type="Proteomes" id="UP000234681"/>
    </source>
</evidence>
<keyword evidence="4" id="KW-0810">Translation regulation</keyword>
<name>A6K4X7_RAT</name>
<proteinExistence type="inferred from homology"/>
<dbReference type="GO" id="GO:0003723">
    <property type="term" value="F:RNA binding"/>
    <property type="evidence" value="ECO:0007669"/>
    <property type="project" value="UniProtKB-KW"/>
</dbReference>
<dbReference type="InterPro" id="IPR023398">
    <property type="entry name" value="TIF_eIF4e-like"/>
</dbReference>
<dbReference type="GO" id="GO:0003743">
    <property type="term" value="F:translation initiation factor activity"/>
    <property type="evidence" value="ECO:0007669"/>
    <property type="project" value="UniProtKB-KW"/>
</dbReference>
<evidence type="ECO:0000256" key="5">
    <source>
        <dbReference type="ARBA" id="ARBA00022884"/>
    </source>
</evidence>
<dbReference type="SUPFAM" id="SSF55418">
    <property type="entry name" value="eIF4e-like"/>
    <property type="match status" value="1"/>
</dbReference>
<dbReference type="Proteomes" id="UP000234681">
    <property type="component" value="Chromosome 11"/>
</dbReference>
<comment type="similarity">
    <text evidence="1 7">Belongs to the eukaryotic initiation factor 4E family.</text>
</comment>
<evidence type="ECO:0000256" key="4">
    <source>
        <dbReference type="ARBA" id="ARBA00022845"/>
    </source>
</evidence>
<evidence type="ECO:0000256" key="2">
    <source>
        <dbReference type="ARBA" id="ARBA00022490"/>
    </source>
</evidence>
<keyword evidence="2" id="KW-0963">Cytoplasm</keyword>
<gene>
    <name evidence="8" type="ORF">rCG_47010</name>
</gene>
<dbReference type="PANTHER" id="PTHR11960">
    <property type="entry name" value="EUKARYOTIC TRANSLATION INITIATION FACTOR 4E RELATED"/>
    <property type="match status" value="1"/>
</dbReference>
<evidence type="ECO:0000313" key="8">
    <source>
        <dbReference type="EMBL" id="EDL75917.1"/>
    </source>
</evidence>
<sequence length="53" mass="6453">MFDIIEDFWALYNYIQLFSNLTPCCDYSLFKDGIDSMWEYEKYKQGGRCLKLH</sequence>
<dbReference type="Pfam" id="PF01652">
    <property type="entry name" value="IF4E"/>
    <property type="match status" value="1"/>
</dbReference>
<dbReference type="GO" id="GO:0006417">
    <property type="term" value="P:regulation of translation"/>
    <property type="evidence" value="ECO:0007669"/>
    <property type="project" value="UniProtKB-KW"/>
</dbReference>
<evidence type="ECO:0000256" key="6">
    <source>
        <dbReference type="ARBA" id="ARBA00022917"/>
    </source>
</evidence>
<dbReference type="Gene3D" id="3.30.760.10">
    <property type="entry name" value="RNA Cap, Translation Initiation Factor Eif4e"/>
    <property type="match status" value="1"/>
</dbReference>
<keyword evidence="3 7" id="KW-0396">Initiation factor</keyword>
<reference evidence="9" key="1">
    <citation type="submission" date="2005-09" db="EMBL/GenBank/DDBJ databases">
        <authorList>
            <person name="Mural R.J."/>
            <person name="Li P.W."/>
            <person name="Adams M.D."/>
            <person name="Amanatides P.G."/>
            <person name="Baden-Tillson H."/>
            <person name="Barnstead M."/>
            <person name="Chin S.H."/>
            <person name="Dew I."/>
            <person name="Evans C.A."/>
            <person name="Ferriera S."/>
            <person name="Flanigan M."/>
            <person name="Fosler C."/>
            <person name="Glodek A."/>
            <person name="Gu Z."/>
            <person name="Holt R.A."/>
            <person name="Jennings D."/>
            <person name="Kraft C.L."/>
            <person name="Lu F."/>
            <person name="Nguyen T."/>
            <person name="Nusskern D.R."/>
            <person name="Pfannkoch C.M."/>
            <person name="Sitter C."/>
            <person name="Sutton G.G."/>
            <person name="Venter J.C."/>
            <person name="Wang Z."/>
            <person name="Woodage T."/>
            <person name="Zheng X.H."/>
            <person name="Zhong F."/>
        </authorList>
    </citation>
    <scope>NUCLEOTIDE SEQUENCE [LARGE SCALE GENOMIC DNA]</scope>
    <source>
        <strain>BN</strain>
        <strain evidence="9">Sprague-Dawley</strain>
    </source>
</reference>
<dbReference type="AlphaFoldDB" id="A6K4X7"/>
<accession>A6K4X7</accession>
<evidence type="ECO:0000256" key="1">
    <source>
        <dbReference type="ARBA" id="ARBA00009860"/>
    </source>
</evidence>
<keyword evidence="5 7" id="KW-0694">RNA-binding</keyword>
<dbReference type="EMBL" id="CH474018">
    <property type="protein sequence ID" value="EDL75917.1"/>
    <property type="molecule type" value="Genomic_DNA"/>
</dbReference>
<dbReference type="PANTHER" id="PTHR11960:SF14">
    <property type="entry name" value="EUKARYOTIC TRANSLATION INITIATION FACTOR 4E"/>
    <property type="match status" value="1"/>
</dbReference>
<evidence type="ECO:0000256" key="3">
    <source>
        <dbReference type="ARBA" id="ARBA00022540"/>
    </source>
</evidence>
<evidence type="ECO:0000256" key="7">
    <source>
        <dbReference type="RuleBase" id="RU004374"/>
    </source>
</evidence>
<protein>
    <submittedName>
        <fullName evidence="8">RCG47010</fullName>
    </submittedName>
</protein>
<organism evidence="8 9">
    <name type="scientific">Rattus norvegicus</name>
    <name type="common">Rat</name>
    <dbReference type="NCBI Taxonomy" id="10116"/>
    <lineage>
        <taxon>Eukaryota</taxon>
        <taxon>Metazoa</taxon>
        <taxon>Chordata</taxon>
        <taxon>Craniata</taxon>
        <taxon>Vertebrata</taxon>
        <taxon>Euteleostomi</taxon>
        <taxon>Mammalia</taxon>
        <taxon>Eutheria</taxon>
        <taxon>Euarchontoglires</taxon>
        <taxon>Glires</taxon>
        <taxon>Rodentia</taxon>
        <taxon>Myomorpha</taxon>
        <taxon>Muroidea</taxon>
        <taxon>Muridae</taxon>
        <taxon>Murinae</taxon>
        <taxon>Rattus</taxon>
    </lineage>
</organism>